<proteinExistence type="predicted"/>
<gene>
    <name evidence="2" type="ORF">ACFQ3T_05670</name>
</gene>
<keyword evidence="3" id="KW-1185">Reference proteome</keyword>
<feature type="region of interest" description="Disordered" evidence="1">
    <location>
        <begin position="1"/>
        <end position="47"/>
    </location>
</feature>
<organism evidence="2 3">
    <name type="scientific">Saccharothrix hoggarensis</name>
    <dbReference type="NCBI Taxonomy" id="913853"/>
    <lineage>
        <taxon>Bacteria</taxon>
        <taxon>Bacillati</taxon>
        <taxon>Actinomycetota</taxon>
        <taxon>Actinomycetes</taxon>
        <taxon>Pseudonocardiales</taxon>
        <taxon>Pseudonocardiaceae</taxon>
        <taxon>Saccharothrix</taxon>
    </lineage>
</organism>
<name>A0ABW3QPC1_9PSEU</name>
<protein>
    <submittedName>
        <fullName evidence="2">Uncharacterized protein</fullName>
    </submittedName>
</protein>
<dbReference type="RefSeq" id="WP_380720639.1">
    <property type="nucleotide sequence ID" value="NZ_JBHTLK010000016.1"/>
</dbReference>
<reference evidence="3" key="1">
    <citation type="journal article" date="2019" name="Int. J. Syst. Evol. Microbiol.">
        <title>The Global Catalogue of Microorganisms (GCM) 10K type strain sequencing project: providing services to taxonomists for standard genome sequencing and annotation.</title>
        <authorList>
            <consortium name="The Broad Institute Genomics Platform"/>
            <consortium name="The Broad Institute Genome Sequencing Center for Infectious Disease"/>
            <person name="Wu L."/>
            <person name="Ma J."/>
        </authorList>
    </citation>
    <scope>NUCLEOTIDE SEQUENCE [LARGE SCALE GENOMIC DNA]</scope>
    <source>
        <strain evidence="3">CCUG 60214</strain>
    </source>
</reference>
<evidence type="ECO:0000313" key="2">
    <source>
        <dbReference type="EMBL" id="MFD1146605.1"/>
    </source>
</evidence>
<accession>A0ABW3QPC1</accession>
<dbReference type="EMBL" id="JBHTLK010000016">
    <property type="protein sequence ID" value="MFD1146605.1"/>
    <property type="molecule type" value="Genomic_DNA"/>
</dbReference>
<dbReference type="Proteomes" id="UP001597168">
    <property type="component" value="Unassembled WGS sequence"/>
</dbReference>
<comment type="caution">
    <text evidence="2">The sequence shown here is derived from an EMBL/GenBank/DDBJ whole genome shotgun (WGS) entry which is preliminary data.</text>
</comment>
<evidence type="ECO:0000256" key="1">
    <source>
        <dbReference type="SAM" id="MobiDB-lite"/>
    </source>
</evidence>
<sequence>MIGPRDLLPGSPIVQHFAGDPLADLPRIRPSRRVEPPSGSGEGGGPT</sequence>
<evidence type="ECO:0000313" key="3">
    <source>
        <dbReference type="Proteomes" id="UP001597168"/>
    </source>
</evidence>